<reference evidence="11" key="1">
    <citation type="submission" date="2019-06" db="EMBL/GenBank/DDBJ databases">
        <title>Methanoculleus strain from Tamsui River, Taipei, Taiwan.</title>
        <authorList>
            <person name="You Y.-T."/>
            <person name="Chen S.-C."/>
            <person name="Lai S.-J."/>
            <person name="Lee Y.-C."/>
            <person name="Lai M.-C."/>
        </authorList>
    </citation>
    <scope>NUCLEOTIDE SEQUENCE</scope>
    <source>
        <strain evidence="11">Afa-1</strain>
    </source>
</reference>
<evidence type="ECO:0000259" key="10">
    <source>
        <dbReference type="PROSITE" id="PS50885"/>
    </source>
</evidence>
<comment type="caution">
    <text evidence="11">The sequence shown here is derived from an EMBL/GenBank/DDBJ whole genome shotgun (WGS) entry which is preliminary data.</text>
</comment>
<evidence type="ECO:0000313" key="11">
    <source>
        <dbReference type="EMBL" id="MCT8338100.1"/>
    </source>
</evidence>
<dbReference type="CDD" id="cd06225">
    <property type="entry name" value="HAMP"/>
    <property type="match status" value="1"/>
</dbReference>
<evidence type="ECO:0000313" key="12">
    <source>
        <dbReference type="Proteomes" id="UP001065682"/>
    </source>
</evidence>
<keyword evidence="5" id="KW-0547">Nucleotide-binding</keyword>
<dbReference type="Pfam" id="PF00672">
    <property type="entry name" value="HAMP"/>
    <property type="match status" value="1"/>
</dbReference>
<dbReference type="Pfam" id="PF02518">
    <property type="entry name" value="HATPase_c"/>
    <property type="match status" value="1"/>
</dbReference>
<keyword evidence="12" id="KW-1185">Reference proteome</keyword>
<keyword evidence="3" id="KW-0597">Phosphoprotein</keyword>
<dbReference type="InterPro" id="IPR050980">
    <property type="entry name" value="2C_sensor_his_kinase"/>
</dbReference>
<dbReference type="GO" id="GO:0005524">
    <property type="term" value="F:ATP binding"/>
    <property type="evidence" value="ECO:0007669"/>
    <property type="project" value="UniProtKB-KW"/>
</dbReference>
<dbReference type="InterPro" id="IPR036890">
    <property type="entry name" value="HATPase_C_sf"/>
</dbReference>
<protein>
    <recommendedName>
        <fullName evidence="2">histidine kinase</fullName>
        <ecNumber evidence="2">2.7.13.3</ecNumber>
    </recommendedName>
</protein>
<keyword evidence="4" id="KW-0808">Transferase</keyword>
<evidence type="ECO:0000256" key="3">
    <source>
        <dbReference type="ARBA" id="ARBA00022553"/>
    </source>
</evidence>
<sequence length="630" mass="69413">MAAKSFIRSSLPLMIYLLLVVLLVVAPVIYLASYSGYTAAQQELEDDIEELQGQTEYGIILAVNLVDTGLELFDASLDREMEEGFGPFIAEYERAGRDPGAMDLSGVKEQLEGRMDLYIINESGIIEYTTYPPELGYDFKDIPEFYDYITDIRLNNAFSADRIVPEIATGMLRKYAYQPSSDRRYLFELGLAEPEFEEQRTALSYVDAIRDVANENPYVSEVRIFDCLGERIVGAAHPDDDRRMAMALQAYRERAILEAEDVETGGLIRYLFIDRANSDYASDVSMVVELTYTTNVAEEMAAGIFARHAGVLLIGLTLIACAFAVAIHSLTRPVRTLVEDVDAVARGDLDRPIRVSGAEEFVHLERSVSAMVASLKETLQRLRESEVEVARHSRILEDEVRARTIALEESNRTASLLLDIMGHDINNANNVANLYSELLLEDLEGEPEAELLWKAKAGLTKSIDIVKSVNTIQHIQGRPGAVRAIDLDRIIRSEIESLPGSRISYTGTTVFVLADDLLAEVFSNLLGNAVKFGGQDAEIAIQVEDHGDEVTVSVEDTGPGVPDAVKPRLFNRLSRGNSGVAGTGLGLYICRTLIERYGGKIRIDDRVPGHPGSGTAIRFSLKKAGGEGSP</sequence>
<dbReference type="PANTHER" id="PTHR44936">
    <property type="entry name" value="SENSOR PROTEIN CREC"/>
    <property type="match status" value="1"/>
</dbReference>
<dbReference type="InterPro" id="IPR005467">
    <property type="entry name" value="His_kinase_dom"/>
</dbReference>
<feature type="transmembrane region" description="Helical" evidence="8">
    <location>
        <begin position="309"/>
        <end position="330"/>
    </location>
</feature>
<dbReference type="Gene3D" id="6.10.340.10">
    <property type="match status" value="1"/>
</dbReference>
<feature type="domain" description="Histidine kinase" evidence="9">
    <location>
        <begin position="518"/>
        <end position="625"/>
    </location>
</feature>
<comment type="catalytic activity">
    <reaction evidence="1">
        <text>ATP + protein L-histidine = ADP + protein N-phospho-L-histidine.</text>
        <dbReference type="EC" id="2.7.13.3"/>
    </reaction>
</comment>
<dbReference type="SUPFAM" id="SSF158472">
    <property type="entry name" value="HAMP domain-like"/>
    <property type="match status" value="1"/>
</dbReference>
<dbReference type="Proteomes" id="UP001065682">
    <property type="component" value="Unassembled WGS sequence"/>
</dbReference>
<evidence type="ECO:0000256" key="1">
    <source>
        <dbReference type="ARBA" id="ARBA00000085"/>
    </source>
</evidence>
<evidence type="ECO:0000256" key="2">
    <source>
        <dbReference type="ARBA" id="ARBA00012438"/>
    </source>
</evidence>
<keyword evidence="6" id="KW-0418">Kinase</keyword>
<keyword evidence="8" id="KW-0812">Transmembrane</keyword>
<evidence type="ECO:0000256" key="8">
    <source>
        <dbReference type="SAM" id="Phobius"/>
    </source>
</evidence>
<evidence type="ECO:0000256" key="4">
    <source>
        <dbReference type="ARBA" id="ARBA00022679"/>
    </source>
</evidence>
<dbReference type="InterPro" id="IPR004358">
    <property type="entry name" value="Sig_transdc_His_kin-like_C"/>
</dbReference>
<evidence type="ECO:0000256" key="7">
    <source>
        <dbReference type="ARBA" id="ARBA00022840"/>
    </source>
</evidence>
<dbReference type="GO" id="GO:0007165">
    <property type="term" value="P:signal transduction"/>
    <property type="evidence" value="ECO:0007669"/>
    <property type="project" value="InterPro"/>
</dbReference>
<keyword evidence="7" id="KW-0067">ATP-binding</keyword>
<dbReference type="PANTHER" id="PTHR44936:SF10">
    <property type="entry name" value="SENSOR PROTEIN RSTB"/>
    <property type="match status" value="1"/>
</dbReference>
<accession>A0A9E5DFW5</accession>
<dbReference type="SUPFAM" id="SSF55874">
    <property type="entry name" value="ATPase domain of HSP90 chaperone/DNA topoisomerase II/histidine kinase"/>
    <property type="match status" value="1"/>
</dbReference>
<keyword evidence="8" id="KW-0472">Membrane</keyword>
<dbReference type="GO" id="GO:0004673">
    <property type="term" value="F:protein histidine kinase activity"/>
    <property type="evidence" value="ECO:0007669"/>
    <property type="project" value="UniProtKB-EC"/>
</dbReference>
<dbReference type="InterPro" id="IPR003594">
    <property type="entry name" value="HATPase_dom"/>
</dbReference>
<dbReference type="InterPro" id="IPR003660">
    <property type="entry name" value="HAMP_dom"/>
</dbReference>
<gene>
    <name evidence="11" type="ORF">FKB36_11540</name>
</gene>
<dbReference type="AlphaFoldDB" id="A0A9E5DFW5"/>
<dbReference type="EMBL" id="VHLL01000008">
    <property type="protein sequence ID" value="MCT8338100.1"/>
    <property type="molecule type" value="Genomic_DNA"/>
</dbReference>
<keyword evidence="8" id="KW-1133">Transmembrane helix</keyword>
<dbReference type="PRINTS" id="PR00344">
    <property type="entry name" value="BCTRLSENSOR"/>
</dbReference>
<name>A0A9E5DFW5_9EURY</name>
<evidence type="ECO:0000256" key="5">
    <source>
        <dbReference type="ARBA" id="ARBA00022741"/>
    </source>
</evidence>
<dbReference type="SMART" id="SM00387">
    <property type="entry name" value="HATPase_c"/>
    <property type="match status" value="1"/>
</dbReference>
<evidence type="ECO:0000259" key="9">
    <source>
        <dbReference type="PROSITE" id="PS50109"/>
    </source>
</evidence>
<dbReference type="PROSITE" id="PS50885">
    <property type="entry name" value="HAMP"/>
    <property type="match status" value="1"/>
</dbReference>
<organism evidence="11 12">
    <name type="scientific">Methanoculleus formosensis</name>
    <dbReference type="NCBI Taxonomy" id="2590886"/>
    <lineage>
        <taxon>Archaea</taxon>
        <taxon>Methanobacteriati</taxon>
        <taxon>Methanobacteriota</taxon>
        <taxon>Stenosarchaea group</taxon>
        <taxon>Methanomicrobia</taxon>
        <taxon>Methanomicrobiales</taxon>
        <taxon>Methanomicrobiaceae</taxon>
        <taxon>Methanoculleus</taxon>
    </lineage>
</organism>
<feature type="transmembrane region" description="Helical" evidence="8">
    <location>
        <begin position="13"/>
        <end position="32"/>
    </location>
</feature>
<dbReference type="RefSeq" id="WP_261598229.1">
    <property type="nucleotide sequence ID" value="NZ_VHLL01000008.1"/>
</dbReference>
<dbReference type="SMART" id="SM00304">
    <property type="entry name" value="HAMP"/>
    <property type="match status" value="1"/>
</dbReference>
<dbReference type="GO" id="GO:0016020">
    <property type="term" value="C:membrane"/>
    <property type="evidence" value="ECO:0007669"/>
    <property type="project" value="InterPro"/>
</dbReference>
<dbReference type="Gene3D" id="3.30.565.10">
    <property type="entry name" value="Histidine kinase-like ATPase, C-terminal domain"/>
    <property type="match status" value="1"/>
</dbReference>
<dbReference type="EC" id="2.7.13.3" evidence="2"/>
<dbReference type="PROSITE" id="PS50109">
    <property type="entry name" value="HIS_KIN"/>
    <property type="match status" value="1"/>
</dbReference>
<feature type="domain" description="HAMP" evidence="10">
    <location>
        <begin position="328"/>
        <end position="380"/>
    </location>
</feature>
<proteinExistence type="predicted"/>
<evidence type="ECO:0000256" key="6">
    <source>
        <dbReference type="ARBA" id="ARBA00022777"/>
    </source>
</evidence>